<evidence type="ECO:0000256" key="1">
    <source>
        <dbReference type="ARBA" id="ARBA00004508"/>
    </source>
</evidence>
<evidence type="ECO:0000256" key="3">
    <source>
        <dbReference type="ARBA" id="ARBA00022679"/>
    </source>
</evidence>
<dbReference type="AlphaFoldDB" id="A0AA88AH07"/>
<feature type="transmembrane region" description="Helical" evidence="7">
    <location>
        <begin position="218"/>
        <end position="235"/>
    </location>
</feature>
<evidence type="ECO:0000256" key="4">
    <source>
        <dbReference type="ARBA" id="ARBA00022692"/>
    </source>
</evidence>
<feature type="transmembrane region" description="Helical" evidence="7">
    <location>
        <begin position="261"/>
        <end position="281"/>
    </location>
</feature>
<dbReference type="EMBL" id="BTGU01000040">
    <property type="protein sequence ID" value="GMN52025.1"/>
    <property type="molecule type" value="Genomic_DNA"/>
</dbReference>
<evidence type="ECO:0000256" key="2">
    <source>
        <dbReference type="ARBA" id="ARBA00005985"/>
    </source>
</evidence>
<feature type="transmembrane region" description="Helical" evidence="7">
    <location>
        <begin position="180"/>
        <end position="197"/>
    </location>
</feature>
<comment type="similarity">
    <text evidence="2">Belongs to the UbiA prenyltransferase family.</text>
</comment>
<name>A0AA88AH07_FICCA</name>
<dbReference type="InterPro" id="IPR000537">
    <property type="entry name" value="UbiA_prenyltransferase"/>
</dbReference>
<gene>
    <name evidence="8" type="ORF">TIFTF001_021170</name>
</gene>
<dbReference type="PANTHER" id="PTHR43009:SF6">
    <property type="entry name" value="HOMOGENTISATE PHYTYLTRANSFERASE 1, CHLOROPLASTIC"/>
    <property type="match status" value="1"/>
</dbReference>
<feature type="transmembrane region" description="Helical" evidence="7">
    <location>
        <begin position="293"/>
        <end position="311"/>
    </location>
</feature>
<evidence type="ECO:0000313" key="8">
    <source>
        <dbReference type="EMBL" id="GMN52025.1"/>
    </source>
</evidence>
<dbReference type="GO" id="GO:0031969">
    <property type="term" value="C:chloroplast membrane"/>
    <property type="evidence" value="ECO:0007669"/>
    <property type="project" value="UniProtKB-SubCell"/>
</dbReference>
<keyword evidence="6 7" id="KW-0472">Membrane</keyword>
<evidence type="ECO:0000256" key="6">
    <source>
        <dbReference type="ARBA" id="ARBA00023136"/>
    </source>
</evidence>
<keyword evidence="9" id="KW-1185">Reference proteome</keyword>
<evidence type="ECO:0000256" key="7">
    <source>
        <dbReference type="SAM" id="Phobius"/>
    </source>
</evidence>
<dbReference type="Pfam" id="PF01040">
    <property type="entry name" value="UbiA"/>
    <property type="match status" value="1"/>
</dbReference>
<sequence length="312" mass="34827">MDSLLLGSFKGPSLLANGSYVRDSSASRLREWSIPEGQCTAGFQPSLSKHCIKGIRETSRFYQKQNKRFLVNATAGHPLESEPGAYSRKNFWNSPKDTFDAFYRFSRPHTVIGTVNKPYLPLASGEYSVRTGTLIVASFAVLVPLLRWKRFALVAAMCIVAVRAVIVQLAFFLHVQWPPVTSNVISIAIILLLHRSWGQKDVYRTHVYKRPAVFSRPLIFATAFMSFFSVVIALFKDIPDIDGDMIYGIRSFSVRLGQKRVFWICISLLEIAYCVALLVGASSGFLWSKVATVMFEILVSVGTSALFSVPAH</sequence>
<dbReference type="Proteomes" id="UP001187192">
    <property type="component" value="Unassembled WGS sequence"/>
</dbReference>
<accession>A0AA88AH07</accession>
<dbReference type="GO" id="GO:0016765">
    <property type="term" value="F:transferase activity, transferring alkyl or aryl (other than methyl) groups"/>
    <property type="evidence" value="ECO:0007669"/>
    <property type="project" value="InterPro"/>
</dbReference>
<feature type="transmembrane region" description="Helical" evidence="7">
    <location>
        <begin position="153"/>
        <end position="174"/>
    </location>
</feature>
<keyword evidence="4 7" id="KW-0812">Transmembrane</keyword>
<dbReference type="PANTHER" id="PTHR43009">
    <property type="entry name" value="HOMOGENTISATE SOLANESYLTRANSFERASE, CHLOROPLASTIC"/>
    <property type="match status" value="1"/>
</dbReference>
<keyword evidence="3" id="KW-0808">Transferase</keyword>
<protein>
    <submittedName>
        <fullName evidence="8">Uncharacterized protein</fullName>
    </submittedName>
</protein>
<proteinExistence type="inferred from homology"/>
<organism evidence="8 9">
    <name type="scientific">Ficus carica</name>
    <name type="common">Common fig</name>
    <dbReference type="NCBI Taxonomy" id="3494"/>
    <lineage>
        <taxon>Eukaryota</taxon>
        <taxon>Viridiplantae</taxon>
        <taxon>Streptophyta</taxon>
        <taxon>Embryophyta</taxon>
        <taxon>Tracheophyta</taxon>
        <taxon>Spermatophyta</taxon>
        <taxon>Magnoliopsida</taxon>
        <taxon>eudicotyledons</taxon>
        <taxon>Gunneridae</taxon>
        <taxon>Pentapetalae</taxon>
        <taxon>rosids</taxon>
        <taxon>fabids</taxon>
        <taxon>Rosales</taxon>
        <taxon>Moraceae</taxon>
        <taxon>Ficeae</taxon>
        <taxon>Ficus</taxon>
    </lineage>
</organism>
<comment type="caution">
    <text evidence="8">The sequence shown here is derived from an EMBL/GenBank/DDBJ whole genome shotgun (WGS) entry which is preliminary data.</text>
</comment>
<evidence type="ECO:0000256" key="5">
    <source>
        <dbReference type="ARBA" id="ARBA00022989"/>
    </source>
</evidence>
<reference evidence="8" key="1">
    <citation type="submission" date="2023-07" db="EMBL/GenBank/DDBJ databases">
        <title>draft genome sequence of fig (Ficus carica).</title>
        <authorList>
            <person name="Takahashi T."/>
            <person name="Nishimura K."/>
        </authorList>
    </citation>
    <scope>NUCLEOTIDE SEQUENCE</scope>
</reference>
<evidence type="ECO:0000313" key="9">
    <source>
        <dbReference type="Proteomes" id="UP001187192"/>
    </source>
</evidence>
<keyword evidence="5 7" id="KW-1133">Transmembrane helix</keyword>
<comment type="subcellular location">
    <subcellularLocation>
        <location evidence="1">Plastid</location>
        <location evidence="1">Chloroplast membrane</location>
        <topology evidence="1">Multi-pass membrane protein</topology>
    </subcellularLocation>
</comment>